<dbReference type="PANTHER" id="PTHR33562">
    <property type="entry name" value="ATILLA, ISOFORM B-RELATED-RELATED"/>
    <property type="match status" value="1"/>
</dbReference>
<evidence type="ECO:0000313" key="3">
    <source>
        <dbReference type="Proteomes" id="UP000694845"/>
    </source>
</evidence>
<sequence length="132" mass="13902">MKVLLLSMLTLSVCVAGSYAVRCYACTGAISPALNTWCNDPFDEENAAAQASIQTCNGECVKSYSKIGDLEGYVRECSNVTITNCLNECNSALGITACQHCCTGDLCNSASSVTFNLLAAVAMLVSAWVFTS</sequence>
<dbReference type="InterPro" id="IPR050975">
    <property type="entry name" value="Sleep_regulator"/>
</dbReference>
<evidence type="ECO:0000256" key="2">
    <source>
        <dbReference type="SAM" id="SignalP"/>
    </source>
</evidence>
<proteinExistence type="predicted"/>
<feature type="chain" id="PRO_5034761079" evidence="2">
    <location>
        <begin position="21"/>
        <end position="132"/>
    </location>
</feature>
<protein>
    <submittedName>
        <fullName evidence="4">Uncharacterized protein LOC110982422</fullName>
    </submittedName>
</protein>
<organism evidence="3 4">
    <name type="scientific">Acanthaster planci</name>
    <name type="common">Crown-of-thorns starfish</name>
    <dbReference type="NCBI Taxonomy" id="133434"/>
    <lineage>
        <taxon>Eukaryota</taxon>
        <taxon>Metazoa</taxon>
        <taxon>Echinodermata</taxon>
        <taxon>Eleutherozoa</taxon>
        <taxon>Asterozoa</taxon>
        <taxon>Asteroidea</taxon>
        <taxon>Valvatacea</taxon>
        <taxon>Valvatida</taxon>
        <taxon>Acanthasteridae</taxon>
        <taxon>Acanthaster</taxon>
    </lineage>
</organism>
<gene>
    <name evidence="4" type="primary">LOC110982422</name>
</gene>
<evidence type="ECO:0000313" key="4">
    <source>
        <dbReference type="RefSeq" id="XP_022096499.1"/>
    </source>
</evidence>
<feature type="signal peptide" evidence="2">
    <location>
        <begin position="1"/>
        <end position="20"/>
    </location>
</feature>
<keyword evidence="3" id="KW-1185">Reference proteome</keyword>
<reference evidence="4" key="1">
    <citation type="submission" date="2025-08" db="UniProtKB">
        <authorList>
            <consortium name="RefSeq"/>
        </authorList>
    </citation>
    <scope>IDENTIFICATION</scope>
</reference>
<dbReference type="KEGG" id="aplc:110982422"/>
<dbReference type="CDD" id="cd00117">
    <property type="entry name" value="TFP"/>
    <property type="match status" value="1"/>
</dbReference>
<dbReference type="OMA" id="CLNECNS"/>
<dbReference type="OrthoDB" id="5945173at2759"/>
<keyword evidence="1 2" id="KW-0732">Signal</keyword>
<dbReference type="GeneID" id="110982422"/>
<dbReference type="RefSeq" id="XP_022096499.1">
    <property type="nucleotide sequence ID" value="XM_022240807.1"/>
</dbReference>
<dbReference type="Proteomes" id="UP000694845">
    <property type="component" value="Unplaced"/>
</dbReference>
<accession>A0A8B7YT87</accession>
<name>A0A8B7YT87_ACAPL</name>
<evidence type="ECO:0000256" key="1">
    <source>
        <dbReference type="ARBA" id="ARBA00022729"/>
    </source>
</evidence>
<dbReference type="AlphaFoldDB" id="A0A8B7YT87"/>